<evidence type="ECO:0000313" key="12">
    <source>
        <dbReference type="Proteomes" id="UP000005615"/>
    </source>
</evidence>
<reference evidence="11 12" key="1">
    <citation type="journal article" date="2011" name="J. Bacteriol.">
        <title>Genome sequence of strain IMCC3088, a proteorhodopsin-containing marine bacterium belonging to the OM60/NOR5 clade.</title>
        <authorList>
            <person name="Jang Y."/>
            <person name="Oh H.M."/>
            <person name="Kang I."/>
            <person name="Lee K."/>
            <person name="Yang S.J."/>
            <person name="Cho J.C."/>
        </authorList>
    </citation>
    <scope>NUCLEOTIDE SEQUENCE [LARGE SCALE GENOMIC DNA]</scope>
    <source>
        <strain evidence="11 12">IMCC3088</strain>
    </source>
</reference>
<organism evidence="11 12">
    <name type="scientific">Aequoribacter fuscus</name>
    <dbReference type="NCBI Taxonomy" id="2518989"/>
    <lineage>
        <taxon>Bacteria</taxon>
        <taxon>Pseudomonadati</taxon>
        <taxon>Pseudomonadota</taxon>
        <taxon>Gammaproteobacteria</taxon>
        <taxon>Cellvibrionales</taxon>
        <taxon>Halieaceae</taxon>
        <taxon>Aequoribacter</taxon>
    </lineage>
</organism>
<dbReference type="GO" id="GO:0005975">
    <property type="term" value="P:carbohydrate metabolic process"/>
    <property type="evidence" value="ECO:0007669"/>
    <property type="project" value="InterPro"/>
</dbReference>
<dbReference type="SUPFAM" id="SSF55957">
    <property type="entry name" value="Phosphoglucomutase, C-terminal domain"/>
    <property type="match status" value="1"/>
</dbReference>
<evidence type="ECO:0000259" key="9">
    <source>
        <dbReference type="Pfam" id="PF02879"/>
    </source>
</evidence>
<evidence type="ECO:0000259" key="10">
    <source>
        <dbReference type="Pfam" id="PF02880"/>
    </source>
</evidence>
<dbReference type="GO" id="GO:0009252">
    <property type="term" value="P:peptidoglycan biosynthetic process"/>
    <property type="evidence" value="ECO:0007669"/>
    <property type="project" value="TreeGrafter"/>
</dbReference>
<dbReference type="InterPro" id="IPR016066">
    <property type="entry name" value="A-D-PHexomutase_CS"/>
</dbReference>
<keyword evidence="3" id="KW-0597">Phosphoprotein</keyword>
<dbReference type="InterPro" id="IPR005845">
    <property type="entry name" value="A-D-PHexomutase_a/b/a-II"/>
</dbReference>
<comment type="similarity">
    <text evidence="2 7">Belongs to the phosphohexose mutase family.</text>
</comment>
<comment type="caution">
    <text evidence="11">The sequence shown here is derived from an EMBL/GenBank/DDBJ whole genome shotgun (WGS) entry which is preliminary data.</text>
</comment>
<dbReference type="eggNOG" id="COG1109">
    <property type="taxonomic scope" value="Bacteria"/>
</dbReference>
<name>F3L668_9GAMM</name>
<dbReference type="Gene3D" id="3.30.310.50">
    <property type="entry name" value="Alpha-D-phosphohexomutase, C-terminal domain"/>
    <property type="match status" value="1"/>
</dbReference>
<accession>F3L668</accession>
<dbReference type="EMBL" id="AEIG01000163">
    <property type="protein sequence ID" value="EGG28180.1"/>
    <property type="molecule type" value="Genomic_DNA"/>
</dbReference>
<keyword evidence="4 7" id="KW-0479">Metal-binding</keyword>
<evidence type="ECO:0000259" key="8">
    <source>
        <dbReference type="Pfam" id="PF02878"/>
    </source>
</evidence>
<dbReference type="PANTHER" id="PTHR42946:SF1">
    <property type="entry name" value="PHOSPHOGLUCOMUTASE (ALPHA-D-GLUCOSE-1,6-BISPHOSPHATE-DEPENDENT)"/>
    <property type="match status" value="1"/>
</dbReference>
<keyword evidence="5 7" id="KW-0460">Magnesium</keyword>
<evidence type="ECO:0000256" key="3">
    <source>
        <dbReference type="ARBA" id="ARBA00022553"/>
    </source>
</evidence>
<dbReference type="RefSeq" id="WP_009577379.1">
    <property type="nucleotide sequence ID" value="NZ_AEIG01000163.1"/>
</dbReference>
<feature type="domain" description="Alpha-D-phosphohexomutase alpha/beta/alpha" evidence="9">
    <location>
        <begin position="170"/>
        <end position="254"/>
    </location>
</feature>
<dbReference type="InterPro" id="IPR016055">
    <property type="entry name" value="A-D-PHexomutase_a/b/a-I/II/III"/>
</dbReference>
<dbReference type="Pfam" id="PF02879">
    <property type="entry name" value="PGM_PMM_II"/>
    <property type="match status" value="1"/>
</dbReference>
<sequence length="471" mass="50279">MTQTTLQLTQSKDVKFGTSGVRGLVSDLTDEVVYGFAYAFLTAVVDKPSTVVLGHDLRDSSPSIASACAKAAEDLGVDVDYVGALPTPAIAYYAGVSGFPAIVVTGSHIPFDRNGIKFYTASGEITKADEQAINHAPVTLPARLSTELPLANTAAYDAYCQRYVDCYAGCLDGRTVAIYQHSSVGRDLFADLFQRLGASVLALGRTDQFVPIDTEAVSREDHERAKVWASEYDFDVLFSTDGDADRPLIGDAKGQWLRGDRLGVLCAKALGADAVVTPVSSNSVVSESGAFDRVERTKIGSPYVIEGMQALTSGYQSVVGYEANGGFLTASAIKIDGKDLAPLATRDAVLPLLAVMRECREKACSVADLDAQLPAIFTASDRVKGVVPERGQAFIDLMARLPFELAETLSLGELIATDLTDGCRLTFEDNVIVHFRQSGNAPELRCYSEARSVERAAEVNAQALAFAVGQL</sequence>
<evidence type="ECO:0000256" key="4">
    <source>
        <dbReference type="ARBA" id="ARBA00022723"/>
    </source>
</evidence>
<dbReference type="Pfam" id="PF02878">
    <property type="entry name" value="PGM_PMM_I"/>
    <property type="match status" value="1"/>
</dbReference>
<feature type="domain" description="Alpha-D-phosphohexomutase alpha/beta/alpha" evidence="10">
    <location>
        <begin position="259"/>
        <end position="370"/>
    </location>
</feature>
<evidence type="ECO:0000256" key="1">
    <source>
        <dbReference type="ARBA" id="ARBA00001946"/>
    </source>
</evidence>
<evidence type="ECO:0000256" key="5">
    <source>
        <dbReference type="ARBA" id="ARBA00022842"/>
    </source>
</evidence>
<dbReference type="GO" id="GO:0008966">
    <property type="term" value="F:phosphoglucosamine mutase activity"/>
    <property type="evidence" value="ECO:0007669"/>
    <property type="project" value="TreeGrafter"/>
</dbReference>
<protein>
    <submittedName>
        <fullName evidence="11">Phosphomannomutase</fullName>
    </submittedName>
</protein>
<dbReference type="InterPro" id="IPR036900">
    <property type="entry name" value="A-D-PHexomutase_C_sf"/>
</dbReference>
<dbReference type="STRING" id="2518989.IMCC3088_733"/>
<gene>
    <name evidence="11" type="ORF">IMCC3088_733</name>
</gene>
<dbReference type="PANTHER" id="PTHR42946">
    <property type="entry name" value="PHOSPHOHEXOSE MUTASE"/>
    <property type="match status" value="1"/>
</dbReference>
<evidence type="ECO:0000313" key="11">
    <source>
        <dbReference type="EMBL" id="EGG28180.1"/>
    </source>
</evidence>
<dbReference type="Proteomes" id="UP000005615">
    <property type="component" value="Unassembled WGS sequence"/>
</dbReference>
<evidence type="ECO:0000256" key="2">
    <source>
        <dbReference type="ARBA" id="ARBA00010231"/>
    </source>
</evidence>
<dbReference type="GO" id="GO:0004615">
    <property type="term" value="F:phosphomannomutase activity"/>
    <property type="evidence" value="ECO:0007669"/>
    <property type="project" value="TreeGrafter"/>
</dbReference>
<keyword evidence="12" id="KW-1185">Reference proteome</keyword>
<dbReference type="GO" id="GO:0005829">
    <property type="term" value="C:cytosol"/>
    <property type="evidence" value="ECO:0007669"/>
    <property type="project" value="TreeGrafter"/>
</dbReference>
<dbReference type="GO" id="GO:0000287">
    <property type="term" value="F:magnesium ion binding"/>
    <property type="evidence" value="ECO:0007669"/>
    <property type="project" value="InterPro"/>
</dbReference>
<evidence type="ECO:0000256" key="6">
    <source>
        <dbReference type="ARBA" id="ARBA00023235"/>
    </source>
</evidence>
<dbReference type="InterPro" id="IPR005846">
    <property type="entry name" value="A-D-PHexomutase_a/b/a-III"/>
</dbReference>
<comment type="cofactor">
    <cofactor evidence="1">
        <name>Mg(2+)</name>
        <dbReference type="ChEBI" id="CHEBI:18420"/>
    </cofactor>
</comment>
<keyword evidence="6" id="KW-0413">Isomerase</keyword>
<evidence type="ECO:0000256" key="7">
    <source>
        <dbReference type="RuleBase" id="RU004326"/>
    </source>
</evidence>
<dbReference type="Pfam" id="PF02880">
    <property type="entry name" value="PGM_PMM_III"/>
    <property type="match status" value="1"/>
</dbReference>
<dbReference type="OrthoDB" id="9803322at2"/>
<dbReference type="InterPro" id="IPR050060">
    <property type="entry name" value="Phosphoglucosamine_mutase"/>
</dbReference>
<feature type="domain" description="Alpha-D-phosphohexomutase alpha/beta/alpha" evidence="8">
    <location>
        <begin position="14"/>
        <end position="134"/>
    </location>
</feature>
<dbReference type="GO" id="GO:0006048">
    <property type="term" value="P:UDP-N-acetylglucosamine biosynthetic process"/>
    <property type="evidence" value="ECO:0007669"/>
    <property type="project" value="TreeGrafter"/>
</dbReference>
<dbReference type="Gene3D" id="3.40.120.10">
    <property type="entry name" value="Alpha-D-Glucose-1,6-Bisphosphate, subunit A, domain 3"/>
    <property type="match status" value="3"/>
</dbReference>
<dbReference type="AlphaFoldDB" id="F3L668"/>
<dbReference type="PROSITE" id="PS00710">
    <property type="entry name" value="PGM_PMM"/>
    <property type="match status" value="1"/>
</dbReference>
<dbReference type="SUPFAM" id="SSF53738">
    <property type="entry name" value="Phosphoglucomutase, first 3 domains"/>
    <property type="match status" value="3"/>
</dbReference>
<dbReference type="InterPro" id="IPR005844">
    <property type="entry name" value="A-D-PHexomutase_a/b/a-I"/>
</dbReference>
<proteinExistence type="inferred from homology"/>